<evidence type="ECO:0000259" key="13">
    <source>
        <dbReference type="PROSITE" id="PS50198"/>
    </source>
</evidence>
<feature type="transmembrane region" description="Helical" evidence="12">
    <location>
        <begin position="12"/>
        <end position="34"/>
    </location>
</feature>
<proteinExistence type="inferred from homology"/>
<accession>A0A0W0TJG4</accession>
<evidence type="ECO:0000313" key="15">
    <source>
        <dbReference type="Proteomes" id="UP000054773"/>
    </source>
</evidence>
<dbReference type="InterPro" id="IPR052029">
    <property type="entry name" value="PpiD_chaperone"/>
</dbReference>
<feature type="domain" description="PpiC" evidence="13">
    <location>
        <begin position="261"/>
        <end position="363"/>
    </location>
</feature>
<keyword evidence="15" id="KW-1185">Reference proteome</keyword>
<gene>
    <name evidence="14" type="primary">surA</name>
    <name evidence="14" type="ORF">Lery_2043</name>
</gene>
<evidence type="ECO:0000256" key="8">
    <source>
        <dbReference type="ARBA" id="ARBA00038408"/>
    </source>
</evidence>
<evidence type="ECO:0000256" key="12">
    <source>
        <dbReference type="SAM" id="Phobius"/>
    </source>
</evidence>
<evidence type="ECO:0000256" key="2">
    <source>
        <dbReference type="ARBA" id="ARBA00022475"/>
    </source>
</evidence>
<dbReference type="GO" id="GO:0003755">
    <property type="term" value="F:peptidyl-prolyl cis-trans isomerase activity"/>
    <property type="evidence" value="ECO:0007669"/>
    <property type="project" value="UniProtKB-KW"/>
</dbReference>
<dbReference type="PATRIC" id="fig|448.7.peg.2140"/>
<comment type="caution">
    <text evidence="14">The sequence shown here is derived from an EMBL/GenBank/DDBJ whole genome shotgun (WGS) entry which is preliminary data.</text>
</comment>
<evidence type="ECO:0000256" key="9">
    <source>
        <dbReference type="ARBA" id="ARBA00040743"/>
    </source>
</evidence>
<dbReference type="EMBL" id="LNYA01000032">
    <property type="protein sequence ID" value="KTC95748.1"/>
    <property type="molecule type" value="Genomic_DNA"/>
</dbReference>
<protein>
    <recommendedName>
        <fullName evidence="9">Periplasmic chaperone PpiD</fullName>
    </recommendedName>
    <alternativeName>
        <fullName evidence="10">Periplasmic folding chaperone</fullName>
    </alternativeName>
</protein>
<comment type="subcellular location">
    <subcellularLocation>
        <location evidence="1">Cell inner membrane</location>
        <topology evidence="1">Single-pass type II membrane protein</topology>
        <orientation evidence="1">Periplasmic side</orientation>
    </subcellularLocation>
</comment>
<keyword evidence="3" id="KW-0997">Cell inner membrane</keyword>
<evidence type="ECO:0000256" key="3">
    <source>
        <dbReference type="ARBA" id="ARBA00022519"/>
    </source>
</evidence>
<dbReference type="OrthoDB" id="9812372at2"/>
<dbReference type="STRING" id="448.Lery_2043"/>
<keyword evidence="7" id="KW-0143">Chaperone</keyword>
<name>A0A0W0TJG4_LEGER</name>
<comment type="similarity">
    <text evidence="8">Belongs to the PpiD chaperone family.</text>
</comment>
<keyword evidence="4 12" id="KW-0812">Transmembrane</keyword>
<dbReference type="GO" id="GO:0005886">
    <property type="term" value="C:plasma membrane"/>
    <property type="evidence" value="ECO:0007669"/>
    <property type="project" value="UniProtKB-SubCell"/>
</dbReference>
<evidence type="ECO:0000256" key="1">
    <source>
        <dbReference type="ARBA" id="ARBA00004382"/>
    </source>
</evidence>
<evidence type="ECO:0000256" key="5">
    <source>
        <dbReference type="ARBA" id="ARBA00022989"/>
    </source>
</evidence>
<keyword evidence="2" id="KW-1003">Cell membrane</keyword>
<dbReference type="SUPFAM" id="SSF109998">
    <property type="entry name" value="Triger factor/SurA peptide-binding domain-like"/>
    <property type="match status" value="1"/>
</dbReference>
<dbReference type="PROSITE" id="PS50198">
    <property type="entry name" value="PPIC_PPIASE_2"/>
    <property type="match status" value="1"/>
</dbReference>
<reference evidence="14 15" key="1">
    <citation type="submission" date="2015-11" db="EMBL/GenBank/DDBJ databases">
        <title>Genomic analysis of 38 Legionella species identifies large and diverse effector repertoires.</title>
        <authorList>
            <person name="Burstein D."/>
            <person name="Amaro F."/>
            <person name="Zusman T."/>
            <person name="Lifshitz Z."/>
            <person name="Cohen O."/>
            <person name="Gilbert J.A."/>
            <person name="Pupko T."/>
            <person name="Shuman H.A."/>
            <person name="Segal G."/>
        </authorList>
    </citation>
    <scope>NUCLEOTIDE SEQUENCE [LARGE SCALE GENOMIC DNA]</scope>
    <source>
        <strain evidence="14 15">SE-32A-C8</strain>
    </source>
</reference>
<evidence type="ECO:0000256" key="7">
    <source>
        <dbReference type="ARBA" id="ARBA00023186"/>
    </source>
</evidence>
<dbReference type="InterPro" id="IPR027304">
    <property type="entry name" value="Trigger_fact/SurA_dom_sf"/>
</dbReference>
<organism evidence="14 15">
    <name type="scientific">Legionella erythra</name>
    <dbReference type="NCBI Taxonomy" id="448"/>
    <lineage>
        <taxon>Bacteria</taxon>
        <taxon>Pseudomonadati</taxon>
        <taxon>Pseudomonadota</taxon>
        <taxon>Gammaproteobacteria</taxon>
        <taxon>Legionellales</taxon>
        <taxon>Legionellaceae</taxon>
        <taxon>Legionella</taxon>
    </lineage>
</organism>
<dbReference type="SUPFAM" id="SSF54534">
    <property type="entry name" value="FKBP-like"/>
    <property type="match status" value="1"/>
</dbReference>
<evidence type="ECO:0000313" key="14">
    <source>
        <dbReference type="EMBL" id="KTC95748.1"/>
    </source>
</evidence>
<sequence>MLQKLNERIQGVVAWVVIILIAVTFTLFGVDYYMQSHQASDSEVTVNGEPISKQAFEISYRRARQQRDPSQMTTASEVALRKEILENMIVNQITVQAARAAGFEVSPEQANAAIVSIPQFQQDGHFSTERYQQALSGAMFTPESFQKEVRQGMLLNQQRFAFMGSAFALPEEIKRFVKLYMQTRDYNYIEIPTSLFTGNIKIDDAQVAAYYKKHQQNFIEPEKVSIEYIRLSMQDIRKSIQVTDSDIQRYYEDNQSNFLTPAQWQVAHILFAIPDDASVETEKQIKQKVDEAYQALENNPMQFSQWVKTMSADKLSAANDGVLPWIVAGSTEFDKALSGLTQPGQISAPFKTAHGYEIFKLVAYKPAKLKPLAEVKKEISEQLSAELAQANYAQVLEQLTDLSYQTPDSLSPAADELKLKIEQTEPFTRQGGQSDITRNKQLVNTAFSHDVLELGNNSEPVQLDNDSVIVLRVSKHIPASKKPLEQVKETIVKKLTLLQARKEAKQLGLDLLSTKADKDKQEKIIDEKKLTWHEVVQATRDNDKADAMINDLAFSLPRVNSREGRSLVNGDYVIVQLKKINDGRYASLDKEQQASLAQQIESSYGVMDYDLYVNSIIAKAKIERHQ</sequence>
<dbReference type="AlphaFoldDB" id="A0A0W0TJG4"/>
<evidence type="ECO:0000256" key="6">
    <source>
        <dbReference type="ARBA" id="ARBA00023136"/>
    </source>
</evidence>
<dbReference type="Proteomes" id="UP000054773">
    <property type="component" value="Unassembled WGS sequence"/>
</dbReference>
<dbReference type="Pfam" id="PF00639">
    <property type="entry name" value="Rotamase"/>
    <property type="match status" value="1"/>
</dbReference>
<dbReference type="Pfam" id="PF13624">
    <property type="entry name" value="SurA_N_3"/>
    <property type="match status" value="1"/>
</dbReference>
<dbReference type="InterPro" id="IPR046357">
    <property type="entry name" value="PPIase_dom_sf"/>
</dbReference>
<keyword evidence="11" id="KW-0697">Rotamase</keyword>
<keyword evidence="11 14" id="KW-0413">Isomerase</keyword>
<evidence type="ECO:0000256" key="11">
    <source>
        <dbReference type="PROSITE-ProRule" id="PRU00278"/>
    </source>
</evidence>
<dbReference type="PANTHER" id="PTHR47529">
    <property type="entry name" value="PEPTIDYL-PROLYL CIS-TRANS ISOMERASE D"/>
    <property type="match status" value="1"/>
</dbReference>
<dbReference type="InterPro" id="IPR000297">
    <property type="entry name" value="PPIase_PpiC"/>
</dbReference>
<keyword evidence="6 12" id="KW-0472">Membrane</keyword>
<dbReference type="RefSeq" id="WP_058527182.1">
    <property type="nucleotide sequence ID" value="NZ_CAAAHY010000038.1"/>
</dbReference>
<evidence type="ECO:0000256" key="10">
    <source>
        <dbReference type="ARBA" id="ARBA00042775"/>
    </source>
</evidence>
<dbReference type="Gene3D" id="1.10.4030.10">
    <property type="entry name" value="Porin chaperone SurA, peptide-binding domain"/>
    <property type="match status" value="2"/>
</dbReference>
<evidence type="ECO:0000256" key="4">
    <source>
        <dbReference type="ARBA" id="ARBA00022692"/>
    </source>
</evidence>
<dbReference type="Gene3D" id="3.10.50.40">
    <property type="match status" value="1"/>
</dbReference>
<keyword evidence="5 12" id="KW-1133">Transmembrane helix</keyword>
<dbReference type="PANTHER" id="PTHR47529:SF1">
    <property type="entry name" value="PERIPLASMIC CHAPERONE PPID"/>
    <property type="match status" value="1"/>
</dbReference>